<dbReference type="PATRIC" id="fig|1317124.6.peg.605"/>
<dbReference type="RefSeq" id="WP_038143692.1">
    <property type="nucleotide sequence ID" value="NZ_AQRC01000002.1"/>
</dbReference>
<dbReference type="STRING" id="1317124.DW2_03014"/>
<dbReference type="eggNOG" id="COG5662">
    <property type="taxonomic scope" value="Bacteria"/>
</dbReference>
<keyword evidence="1" id="KW-0472">Membrane</keyword>
<dbReference type="OrthoDB" id="7187254at2"/>
<dbReference type="Proteomes" id="UP000028607">
    <property type="component" value="Unassembled WGS sequence"/>
</dbReference>
<reference evidence="1 2" key="2">
    <citation type="journal article" date="2015" name="Antonie Van Leeuwenhoek">
        <title>Thioclava indica sp. nov., isolated from surface seawater of the Indian Ocean.</title>
        <authorList>
            <person name="Liu Y."/>
            <person name="Lai Q."/>
            <person name="Du J."/>
            <person name="Xu H."/>
            <person name="Jiang L."/>
            <person name="Shao Z."/>
        </authorList>
    </citation>
    <scope>NUCLEOTIDE SEQUENCE [LARGE SCALE GENOMIC DNA]</scope>
    <source>
        <strain evidence="1 2">13D2W-2</strain>
    </source>
</reference>
<evidence type="ECO:0000313" key="1">
    <source>
        <dbReference type="EMBL" id="KFE36245.1"/>
    </source>
</evidence>
<organism evidence="1 2">
    <name type="scientific">Thioclava atlantica</name>
    <dbReference type="NCBI Taxonomy" id="1317124"/>
    <lineage>
        <taxon>Bacteria</taxon>
        <taxon>Pseudomonadati</taxon>
        <taxon>Pseudomonadota</taxon>
        <taxon>Alphaproteobacteria</taxon>
        <taxon>Rhodobacterales</taxon>
        <taxon>Paracoccaceae</taxon>
        <taxon>Thioclava</taxon>
    </lineage>
</organism>
<dbReference type="EMBL" id="AQRC01000002">
    <property type="protein sequence ID" value="KFE36245.1"/>
    <property type="molecule type" value="Genomic_DNA"/>
</dbReference>
<gene>
    <name evidence="1" type="ORF">DW2_03014</name>
</gene>
<name>A0A085TZU8_9RHOB</name>
<reference evidence="2" key="1">
    <citation type="submission" date="2013-04" db="EMBL/GenBank/DDBJ databases">
        <title>Thioclava sp. 13D2W-2 Genome Sequencing.</title>
        <authorList>
            <person name="Lai Q."/>
            <person name="Li G."/>
            <person name="Shao Z."/>
        </authorList>
    </citation>
    <scope>NUCLEOTIDE SEQUENCE [LARGE SCALE GENOMIC DNA]</scope>
    <source>
        <strain evidence="2">13D2W-2</strain>
    </source>
</reference>
<evidence type="ECO:0000313" key="2">
    <source>
        <dbReference type="Proteomes" id="UP000028607"/>
    </source>
</evidence>
<keyword evidence="1" id="KW-0812">Transmembrane</keyword>
<accession>A0A085TZU8</accession>
<sequence length="256" mass="27306">MNRTQPLSDEDLHGYIDDRLDAAGRARVRAALEADPALAEKAAQMRADREALRAAFAPIHDEPVPGHLRPAAPAAPDWRRLAAGAVLFALGIGAGWGAARWEGPQTAPARAPLNELVSEAQVAHAVYSVEVAHPVEVAADQQTHLMAWLSKRLGHPLSAPDLSGQGYTLVGGRLLPSDKGPAAQLMYENAGGLRVTLYVTALDSGETAFRLEQGKNGVSSLIWVDQGYGFALSAPLTRNRLWPLGQSVYRQVAFAG</sequence>
<dbReference type="AlphaFoldDB" id="A0A085TZU8"/>
<proteinExistence type="predicted"/>
<protein>
    <submittedName>
        <fullName evidence="1">Anti-sigma factor transmembrane transcriptional regulator</fullName>
    </submittedName>
</protein>
<comment type="caution">
    <text evidence="1">The sequence shown here is derived from an EMBL/GenBank/DDBJ whole genome shotgun (WGS) entry which is preliminary data.</text>
</comment>
<keyword evidence="2" id="KW-1185">Reference proteome</keyword>